<dbReference type="RefSeq" id="WP_020644351.1">
    <property type="nucleotide sequence ID" value="NZ_QHHU01000022.1"/>
</dbReference>
<dbReference type="PANTHER" id="PTHR43569">
    <property type="entry name" value="AMIDOHYDROLASE"/>
    <property type="match status" value="1"/>
</dbReference>
<name>A0A428WLP6_AMYBA</name>
<comment type="similarity">
    <text evidence="1">Belongs to the metallo-dependent hydrolases superfamily.</text>
</comment>
<comment type="caution">
    <text evidence="3">The sequence shown here is derived from an EMBL/GenBank/DDBJ whole genome shotgun (WGS) entry which is preliminary data.</text>
</comment>
<keyword evidence="4" id="KW-1185">Reference proteome</keyword>
<dbReference type="AlphaFoldDB" id="A0A428WLP6"/>
<keyword evidence="3" id="KW-0378">Hydrolase</keyword>
<reference evidence="3 4" key="1">
    <citation type="submission" date="2018-05" db="EMBL/GenBank/DDBJ databases">
        <title>Evolution of GPA BGCs.</title>
        <authorList>
            <person name="Waglechner N."/>
            <person name="Wright G.D."/>
        </authorList>
    </citation>
    <scope>NUCLEOTIDE SEQUENCE [LARGE SCALE GENOMIC DNA]</scope>
    <source>
        <strain evidence="3 4">DSM 5908</strain>
    </source>
</reference>
<dbReference type="EMBL" id="QHHU01000022">
    <property type="protein sequence ID" value="RSM44024.1"/>
    <property type="molecule type" value="Genomic_DNA"/>
</dbReference>
<dbReference type="InterPro" id="IPR052350">
    <property type="entry name" value="Metallo-dep_Lactonases"/>
</dbReference>
<dbReference type="GO" id="GO:0016787">
    <property type="term" value="F:hydrolase activity"/>
    <property type="evidence" value="ECO:0007669"/>
    <property type="project" value="UniProtKB-KW"/>
</dbReference>
<dbReference type="Pfam" id="PF04909">
    <property type="entry name" value="Amidohydro_2"/>
    <property type="match status" value="1"/>
</dbReference>
<dbReference type="OrthoDB" id="5450317at2"/>
<dbReference type="SUPFAM" id="SSF51556">
    <property type="entry name" value="Metallo-dependent hydrolases"/>
    <property type="match status" value="1"/>
</dbReference>
<evidence type="ECO:0000313" key="3">
    <source>
        <dbReference type="EMBL" id="RSM44024.1"/>
    </source>
</evidence>
<dbReference type="InterPro" id="IPR032466">
    <property type="entry name" value="Metal_Hydrolase"/>
</dbReference>
<dbReference type="Gene3D" id="3.20.20.140">
    <property type="entry name" value="Metal-dependent hydrolases"/>
    <property type="match status" value="1"/>
</dbReference>
<dbReference type="Proteomes" id="UP000286716">
    <property type="component" value="Unassembled WGS sequence"/>
</dbReference>
<protein>
    <submittedName>
        <fullName evidence="3">Amidohydrolase</fullName>
    </submittedName>
</protein>
<organism evidence="3 4">
    <name type="scientific">Amycolatopsis balhimycina DSM 5908</name>
    <dbReference type="NCBI Taxonomy" id="1081091"/>
    <lineage>
        <taxon>Bacteria</taxon>
        <taxon>Bacillati</taxon>
        <taxon>Actinomycetota</taxon>
        <taxon>Actinomycetes</taxon>
        <taxon>Pseudonocardiales</taxon>
        <taxon>Pseudonocardiaceae</taxon>
        <taxon>Amycolatopsis</taxon>
    </lineage>
</organism>
<gene>
    <name evidence="3" type="ORF">DMA12_17555</name>
</gene>
<evidence type="ECO:0000313" key="4">
    <source>
        <dbReference type="Proteomes" id="UP000286716"/>
    </source>
</evidence>
<accession>A0A428WLP6</accession>
<evidence type="ECO:0000256" key="1">
    <source>
        <dbReference type="ARBA" id="ARBA00038310"/>
    </source>
</evidence>
<feature type="domain" description="Amidohydrolase-related" evidence="2">
    <location>
        <begin position="2"/>
        <end position="275"/>
    </location>
</feature>
<sequence length="285" mass="30506">MIDAHHHLWDPSRREYPWMAGKALDPVRRPYTVDDLRAVTTAAGVHATVLVQTVSSEEETAEFLATAVAEPVIAGVVGWVDLAAPDVAGRLAELASRGPLAGIRHQVENEPDDDWLLRPEIMAGLSTVASAGLAYDLLVRPAQLPAATEVALRLPELRLVLDHAAKPPIAAGGWEPWASGVAALAARENVVCKLSGLVTEADWTAWEVGHLRRYTDHVLEVFGPDRLLFGSDWPVCELAASYEVVLDAAVALTGSLSDAERLAVFEHNAARTYGLDAGGNPSPRG</sequence>
<dbReference type="InterPro" id="IPR006680">
    <property type="entry name" value="Amidohydro-rel"/>
</dbReference>
<evidence type="ECO:0000259" key="2">
    <source>
        <dbReference type="Pfam" id="PF04909"/>
    </source>
</evidence>
<proteinExistence type="inferred from homology"/>
<dbReference type="PANTHER" id="PTHR43569:SF2">
    <property type="entry name" value="AMIDOHYDROLASE-RELATED DOMAIN-CONTAINING PROTEIN"/>
    <property type="match status" value="1"/>
</dbReference>